<protein>
    <recommendedName>
        <fullName evidence="5">Secreted protein</fullName>
    </recommendedName>
</protein>
<dbReference type="EMBL" id="JASCIS010000016">
    <property type="protein sequence ID" value="MDI3420340.1"/>
    <property type="molecule type" value="Genomic_DNA"/>
</dbReference>
<keyword evidence="2" id="KW-0812">Transmembrane</keyword>
<name>A0ABT6SYR8_9ACTN</name>
<gene>
    <name evidence="3" type="ORF">QIT00_17555</name>
</gene>
<dbReference type="Proteomes" id="UP001237105">
    <property type="component" value="Unassembled WGS sequence"/>
</dbReference>
<evidence type="ECO:0008006" key="5">
    <source>
        <dbReference type="Google" id="ProtNLM"/>
    </source>
</evidence>
<comment type="caution">
    <text evidence="3">The sequence shown here is derived from an EMBL/GenBank/DDBJ whole genome shotgun (WGS) entry which is preliminary data.</text>
</comment>
<accession>A0ABT6SYR8</accession>
<sequence length="158" mass="17850">MERLRRGSWQRRALFGFLALCVLWIVGVAVWLVVALVTPPPPEPWEDEERAAGLHHEQVDAGRFYIPEFSRTEKNGTVVLRYKLGGGIDSNVSDFRRTYDITAERKRTGPTEVTFTDRFGDMRRTFTVVYGSAQGPPDLSESDESPARITVRAVPLPD</sequence>
<evidence type="ECO:0000313" key="4">
    <source>
        <dbReference type="Proteomes" id="UP001237105"/>
    </source>
</evidence>
<feature type="region of interest" description="Disordered" evidence="1">
    <location>
        <begin position="132"/>
        <end position="158"/>
    </location>
</feature>
<keyword evidence="2" id="KW-1133">Transmembrane helix</keyword>
<organism evidence="3 4">
    <name type="scientific">Streptomyces luteolus</name>
    <dbReference type="NCBI Taxonomy" id="3043615"/>
    <lineage>
        <taxon>Bacteria</taxon>
        <taxon>Bacillati</taxon>
        <taxon>Actinomycetota</taxon>
        <taxon>Actinomycetes</taxon>
        <taxon>Kitasatosporales</taxon>
        <taxon>Streptomycetaceae</taxon>
        <taxon>Streptomyces</taxon>
    </lineage>
</organism>
<dbReference type="RefSeq" id="WP_282536223.1">
    <property type="nucleotide sequence ID" value="NZ_JASCIS010000016.1"/>
</dbReference>
<proteinExistence type="predicted"/>
<reference evidence="3 4" key="1">
    <citation type="submission" date="2023-05" db="EMBL/GenBank/DDBJ databases">
        <title>Draft genome sequence of Streptomyces sp. B-S-A12 isolated from a cave soil in Thailand.</title>
        <authorList>
            <person name="Chamroensaksri N."/>
            <person name="Muangham S."/>
        </authorList>
    </citation>
    <scope>NUCLEOTIDE SEQUENCE [LARGE SCALE GENOMIC DNA]</scope>
    <source>
        <strain evidence="3 4">B-S-A12</strain>
    </source>
</reference>
<keyword evidence="2" id="KW-0472">Membrane</keyword>
<feature type="transmembrane region" description="Helical" evidence="2">
    <location>
        <begin position="12"/>
        <end position="34"/>
    </location>
</feature>
<keyword evidence="4" id="KW-1185">Reference proteome</keyword>
<evidence type="ECO:0000256" key="1">
    <source>
        <dbReference type="SAM" id="MobiDB-lite"/>
    </source>
</evidence>
<evidence type="ECO:0000313" key="3">
    <source>
        <dbReference type="EMBL" id="MDI3420340.1"/>
    </source>
</evidence>
<evidence type="ECO:0000256" key="2">
    <source>
        <dbReference type="SAM" id="Phobius"/>
    </source>
</evidence>